<proteinExistence type="predicted"/>
<evidence type="ECO:0000256" key="1">
    <source>
        <dbReference type="ARBA" id="ARBA00022679"/>
    </source>
</evidence>
<comment type="caution">
    <text evidence="2">The sequence shown here is derived from an EMBL/GenBank/DDBJ whole genome shotgun (WGS) entry which is preliminary data.</text>
</comment>
<dbReference type="InterPro" id="IPR051706">
    <property type="entry name" value="Glycosyltransferase_domain"/>
</dbReference>
<organism evidence="2 3">
    <name type="scientific">Limosilactobacillus rudii</name>
    <dbReference type="NCBI Taxonomy" id="2759755"/>
    <lineage>
        <taxon>Bacteria</taxon>
        <taxon>Bacillati</taxon>
        <taxon>Bacillota</taxon>
        <taxon>Bacilli</taxon>
        <taxon>Lactobacillales</taxon>
        <taxon>Lactobacillaceae</taxon>
        <taxon>Limosilactobacillus</taxon>
    </lineage>
</organism>
<accession>A0A7W3UJN6</accession>
<dbReference type="AlphaFoldDB" id="A0A7W3UJN6"/>
<dbReference type="SUPFAM" id="SSF53448">
    <property type="entry name" value="Nucleotide-diphospho-sugar transferases"/>
    <property type="match status" value="1"/>
</dbReference>
<dbReference type="EMBL" id="JACIVA010000037">
    <property type="protein sequence ID" value="MBB1096803.1"/>
    <property type="molecule type" value="Genomic_DNA"/>
</dbReference>
<dbReference type="InterPro" id="IPR007577">
    <property type="entry name" value="GlycoTrfase_DXD_sugar-bd_CS"/>
</dbReference>
<name>A0A7W3UJN6_9LACO</name>
<dbReference type="GO" id="GO:0000030">
    <property type="term" value="F:mannosyltransferase activity"/>
    <property type="evidence" value="ECO:0007669"/>
    <property type="project" value="TreeGrafter"/>
</dbReference>
<gene>
    <name evidence="2" type="ORF">H5S09_02410</name>
</gene>
<dbReference type="GO" id="GO:0016020">
    <property type="term" value="C:membrane"/>
    <property type="evidence" value="ECO:0007669"/>
    <property type="project" value="GOC"/>
</dbReference>
<dbReference type="Proteomes" id="UP000517106">
    <property type="component" value="Unassembled WGS sequence"/>
</dbReference>
<evidence type="ECO:0000313" key="3">
    <source>
        <dbReference type="Proteomes" id="UP000517106"/>
    </source>
</evidence>
<dbReference type="PANTHER" id="PTHR32385">
    <property type="entry name" value="MANNOSYL PHOSPHORYLINOSITOL CERAMIDE SYNTHASE"/>
    <property type="match status" value="1"/>
</dbReference>
<reference evidence="2 3" key="1">
    <citation type="submission" date="2020-07" db="EMBL/GenBank/DDBJ databases">
        <title>Description of Limosilactobacillus balticus sp. nov., Limosilactobacillus agrestis sp. nov., Limosilactobacillus albertensis sp. nov., Limosilactobacillus rudii sp. nov., Limosilactobacillus fastidiosus sp. nov., five novel Limosilactobacillus species isolated from the vertebrate gastrointestinal tract, and proposal of 6 subspecies of Limosilactobacillus reuteri adapted to the gastrointestinal tract of specific vertebrate hosts.</title>
        <authorList>
            <person name="Li F."/>
            <person name="Cheng C."/>
            <person name="Zheng J."/>
            <person name="Quevedo R.M."/>
            <person name="Li J."/>
            <person name="Roos S."/>
            <person name="Gaenzle M.G."/>
            <person name="Walter J."/>
        </authorList>
    </citation>
    <scope>NUCLEOTIDE SEQUENCE [LARGE SCALE GENOMIC DNA]</scope>
    <source>
        <strain evidence="2 3">STM2_1</strain>
    </source>
</reference>
<keyword evidence="3" id="KW-1185">Reference proteome</keyword>
<dbReference type="PANTHER" id="PTHR32385:SF15">
    <property type="entry name" value="INOSITOL PHOSPHOCERAMIDE MANNOSYLTRANSFERASE 1"/>
    <property type="match status" value="1"/>
</dbReference>
<dbReference type="InterPro" id="IPR029044">
    <property type="entry name" value="Nucleotide-diphossugar_trans"/>
</dbReference>
<dbReference type="RefSeq" id="WP_182595414.1">
    <property type="nucleotide sequence ID" value="NZ_JACIVA010000037.1"/>
</dbReference>
<dbReference type="Gene3D" id="3.90.550.20">
    <property type="match status" value="1"/>
</dbReference>
<keyword evidence="1 2" id="KW-0808">Transferase</keyword>
<dbReference type="Pfam" id="PF04488">
    <property type="entry name" value="Gly_transf_sug"/>
    <property type="match status" value="1"/>
</dbReference>
<sequence length="242" mass="28665">MIPHVIYYCWFGEAPKPDNVKKNIESWKKLNPNYRIIEINEYNFKWQNYDFTREAYNQKMWAFVSDMAKISLLYKFGGFCLDTDVKLLTSLDKLAKYSSVWAMEAPGIIAPGLIIGAQPQDKDLKNIYQIYLNMKFIEKNAEHYLKSPTIVTNYFRLHGLKAKNSKQILDRDQLILPSSYFAPLHWWGGGHIRRNTMGIHYYANSWGANLEISCRQKIMKKWYFYFPSSYLFAKKLFKFVKN</sequence>
<evidence type="ECO:0000313" key="2">
    <source>
        <dbReference type="EMBL" id="MBB1096803.1"/>
    </source>
</evidence>
<dbReference type="GO" id="GO:0051999">
    <property type="term" value="P:mannosyl-inositol phosphorylceramide biosynthetic process"/>
    <property type="evidence" value="ECO:0007669"/>
    <property type="project" value="TreeGrafter"/>
</dbReference>
<protein>
    <submittedName>
        <fullName evidence="2">Glycosyl transferase</fullName>
    </submittedName>
</protein>